<dbReference type="Gene3D" id="3.40.50.150">
    <property type="entry name" value="Vaccinia Virus protein VP39"/>
    <property type="match status" value="1"/>
</dbReference>
<dbReference type="NCBIfam" id="TIGR03197">
    <property type="entry name" value="MnmC_Cterm"/>
    <property type="match status" value="1"/>
</dbReference>
<dbReference type="InterPro" id="IPR006076">
    <property type="entry name" value="FAD-dep_OxRdtase"/>
</dbReference>
<dbReference type="GO" id="GO:0005737">
    <property type="term" value="C:cytoplasm"/>
    <property type="evidence" value="ECO:0007669"/>
    <property type="project" value="UniProtKB-SubCell"/>
</dbReference>
<dbReference type="Gene3D" id="3.30.9.10">
    <property type="entry name" value="D-Amino Acid Oxidase, subunit A, domain 2"/>
    <property type="match status" value="1"/>
</dbReference>
<accession>A0A9P1PRN0</accession>
<dbReference type="InterPro" id="IPR047785">
    <property type="entry name" value="tRNA_MNMC2"/>
</dbReference>
<reference evidence="13 14" key="1">
    <citation type="submission" date="2015-03" db="EMBL/GenBank/DDBJ databases">
        <authorList>
            <consortium name="Pathogen Informatics"/>
            <person name="Murphy D."/>
        </authorList>
    </citation>
    <scope>NUCLEOTIDE SEQUENCE [LARGE SCALE GENOMIC DNA]</scope>
    <source>
        <strain evidence="13 14">IP27818</strain>
    </source>
</reference>
<protein>
    <recommendedName>
        <fullName evidence="10">tRNA 5-methylaminomethyl-2-thiouridine biosynthesis bifunctional protein MnmC</fullName>
        <shortName evidence="10">tRNA mnm(5)s(2)U biosynthesis bifunctional protein</shortName>
    </recommendedName>
    <domain>
        <recommendedName>
            <fullName evidence="10">tRNA (mnm(5)s(2)U34)-methyltransferase</fullName>
            <ecNumber evidence="10">2.1.1.61</ecNumber>
        </recommendedName>
    </domain>
    <domain>
        <recommendedName>
            <fullName evidence="10">FAD-dependent cmnm(5)s(2)U34 oxidoreductase</fullName>
            <ecNumber evidence="10">1.5.-.-</ecNumber>
        </recommendedName>
    </domain>
</protein>
<organism evidence="13 14">
    <name type="scientific">Yersinia enterocolitica</name>
    <dbReference type="NCBI Taxonomy" id="630"/>
    <lineage>
        <taxon>Bacteria</taxon>
        <taxon>Pseudomonadati</taxon>
        <taxon>Pseudomonadota</taxon>
        <taxon>Gammaproteobacteria</taxon>
        <taxon>Enterobacterales</taxon>
        <taxon>Yersiniaceae</taxon>
        <taxon>Yersinia</taxon>
    </lineage>
</organism>
<gene>
    <name evidence="10 13" type="primary">mnmC</name>
    <name evidence="13" type="ORF">ERS137939_00401</name>
</gene>
<dbReference type="SUPFAM" id="SSF51905">
    <property type="entry name" value="FAD/NAD(P)-binding domain"/>
    <property type="match status" value="1"/>
</dbReference>
<dbReference type="InterPro" id="IPR029063">
    <property type="entry name" value="SAM-dependent_MTases_sf"/>
</dbReference>
<keyword evidence="3 10" id="KW-0285">Flavoprotein</keyword>
<evidence type="ECO:0000259" key="12">
    <source>
        <dbReference type="Pfam" id="PF05430"/>
    </source>
</evidence>
<dbReference type="AlphaFoldDB" id="A0A9P1PRN0"/>
<dbReference type="HAMAP" id="MF_01102">
    <property type="entry name" value="MnmC"/>
    <property type="match status" value="1"/>
</dbReference>
<dbReference type="FunFam" id="3.40.50.150:FF:000107">
    <property type="entry name" value="tRNA 5-methylaminomethyl-2-thiouridine biosynthesis bifunctional protein MnmC"/>
    <property type="match status" value="1"/>
</dbReference>
<evidence type="ECO:0000313" key="14">
    <source>
        <dbReference type="Proteomes" id="UP000041356"/>
    </source>
</evidence>
<dbReference type="Pfam" id="PF01266">
    <property type="entry name" value="DAO"/>
    <property type="match status" value="1"/>
</dbReference>
<evidence type="ECO:0000256" key="8">
    <source>
        <dbReference type="ARBA" id="ARBA00023002"/>
    </source>
</evidence>
<comment type="subcellular location">
    <subcellularLocation>
        <location evidence="10">Cytoplasm</location>
    </subcellularLocation>
</comment>
<comment type="similarity">
    <text evidence="10">In the C-terminal section; belongs to the DAO family.</text>
</comment>
<keyword evidence="5 10" id="KW-0949">S-adenosyl-L-methionine</keyword>
<evidence type="ECO:0000259" key="11">
    <source>
        <dbReference type="Pfam" id="PF01266"/>
    </source>
</evidence>
<evidence type="ECO:0000256" key="7">
    <source>
        <dbReference type="ARBA" id="ARBA00022827"/>
    </source>
</evidence>
<feature type="domain" description="FAD dependent oxidoreductase" evidence="11">
    <location>
        <begin position="266"/>
        <end position="652"/>
    </location>
</feature>
<dbReference type="SUPFAM" id="SSF54373">
    <property type="entry name" value="FAD-linked reductases, C-terminal domain"/>
    <property type="match status" value="1"/>
</dbReference>
<comment type="similarity">
    <text evidence="10">In the N-terminal section; belongs to the methyltransferase superfamily. tRNA (mnm(5)s(2)U34)-methyltransferase family.</text>
</comment>
<dbReference type="GO" id="GO:0050660">
    <property type="term" value="F:flavin adenine dinucleotide binding"/>
    <property type="evidence" value="ECO:0007669"/>
    <property type="project" value="UniProtKB-UniRule"/>
</dbReference>
<dbReference type="EMBL" id="CPZF01000001">
    <property type="protein sequence ID" value="CNE98308.1"/>
    <property type="molecule type" value="Genomic_DNA"/>
</dbReference>
<evidence type="ECO:0000256" key="6">
    <source>
        <dbReference type="ARBA" id="ARBA00022694"/>
    </source>
</evidence>
<comment type="function">
    <text evidence="10">Catalyzes the last two steps in the biosynthesis of 5-methylaminomethyl-2-thiouridine (mnm(5)s(2)U) at the wobble position (U34) in tRNA. Catalyzes the FAD-dependent demodification of cmnm(5)s(2)U34 to nm(5)s(2)U34, followed by the transfer of a methyl group from S-adenosyl-L-methionine to nm(5)s(2)U34, to form mnm(5)s(2)U34.</text>
</comment>
<comment type="caution">
    <text evidence="13">The sequence shown here is derived from an EMBL/GenBank/DDBJ whole genome shotgun (WGS) entry which is preliminary data.</text>
</comment>
<dbReference type="NCBIfam" id="NF002484">
    <property type="entry name" value="PRK01747.1-5"/>
    <property type="match status" value="1"/>
</dbReference>
<keyword evidence="7 10" id="KW-0274">FAD</keyword>
<dbReference type="EC" id="1.5.-.-" evidence="10"/>
<feature type="region of interest" description="FAD-dependent cmnm(5)s(2)U34 oxidoreductase" evidence="10">
    <location>
        <begin position="270"/>
        <end position="694"/>
    </location>
</feature>
<dbReference type="GO" id="GO:0002098">
    <property type="term" value="P:tRNA wobble uridine modification"/>
    <property type="evidence" value="ECO:0007669"/>
    <property type="project" value="TreeGrafter"/>
</dbReference>
<dbReference type="InterPro" id="IPR036188">
    <property type="entry name" value="FAD/NAD-bd_sf"/>
</dbReference>
<dbReference type="EC" id="2.1.1.61" evidence="10"/>
<dbReference type="NCBIfam" id="NF033855">
    <property type="entry name" value="tRNA_MNMC2"/>
    <property type="match status" value="1"/>
</dbReference>
<keyword evidence="2 10" id="KW-0489">Methyltransferase</keyword>
<evidence type="ECO:0000256" key="2">
    <source>
        <dbReference type="ARBA" id="ARBA00022603"/>
    </source>
</evidence>
<dbReference type="RefSeq" id="WP_050129888.1">
    <property type="nucleotide sequence ID" value="NZ_CPZF01000001.1"/>
</dbReference>
<dbReference type="GO" id="GO:0016645">
    <property type="term" value="F:oxidoreductase activity, acting on the CH-NH group of donors"/>
    <property type="evidence" value="ECO:0007669"/>
    <property type="project" value="InterPro"/>
</dbReference>
<feature type="region of interest" description="tRNA (mnm(5)s(2)U34)-methyltransferase" evidence="10">
    <location>
        <begin position="1"/>
        <end position="245"/>
    </location>
</feature>
<dbReference type="InterPro" id="IPR017610">
    <property type="entry name" value="tRNA_S-uridine_synth_MnmC_C"/>
</dbReference>
<dbReference type="NCBIfam" id="NF002481">
    <property type="entry name" value="PRK01747.1-2"/>
    <property type="match status" value="1"/>
</dbReference>
<evidence type="ECO:0000256" key="5">
    <source>
        <dbReference type="ARBA" id="ARBA00022691"/>
    </source>
</evidence>
<sequence>MSHPPIQTATLSWNEQGTPVSEQFGDIYFSNEDGLEETHYVFLKGNGFPERFAQHPRDNCIFAETGFGTGLNFLTLWRDFAQFRQLHPAAKLQRLHYISFEKYPLQVADLAAAHQRWPELACFAEQLRAQWPLPLAGCHRILLAEGAITLDLWFGDVNTLLPQLDSSLNNQVDAWFLDGFAPAKNPDMWNDVLFNAMARMARPGGTFATFTAAGFVRRGLQQAGFDVAKIKGFGQKREMLTGVLPQRLNTQSEPWYHRPSATRCDDIAIIGGGIVSALTALALLRRGAKVTLYCADAQPAQGASGNRQGALYPLLNGKNDALEIFFTSAFTFARRQYSQLLEQGIRFDHQWCGVSQLAFDAKSRGKIDKMLQTDWPASLAAAMSREQLSALAGLDCAHDGIHYPAGGWLCPSDLTTELMALAQQNGMTCNYEHELHQLERIDGQWQLTFKQSIANNKQSTANKQPQASRQHATVVLATGHRLPEWEQTRHLPLSAVRGQVSHIPTTPVLSQLRQVLCYDGYLTPVNPANQHHCIGASYQRGDVTTDFRADEQQENRDRLLRCLPDVSWPQQVDISDNQARCGVRCAIRDHLPMVGAVPDYSATLAQYQDLPSKIQHGEDIPLAPVWPELFMVGALGSRGLCSAPLVAEILAAQMFGEPQPLDATTLAALNPNRFWIRKLLKGRPVQQRASTISG</sequence>
<feature type="domain" description="MnmC-like methyltransferase" evidence="12">
    <location>
        <begin position="119"/>
        <end position="244"/>
    </location>
</feature>
<comment type="cofactor">
    <cofactor evidence="10">
        <name>FAD</name>
        <dbReference type="ChEBI" id="CHEBI:57692"/>
    </cofactor>
</comment>
<dbReference type="PANTHER" id="PTHR13847">
    <property type="entry name" value="SARCOSINE DEHYDROGENASE-RELATED"/>
    <property type="match status" value="1"/>
</dbReference>
<dbReference type="InterPro" id="IPR008471">
    <property type="entry name" value="MnmC-like_methylTransf"/>
</dbReference>
<dbReference type="GO" id="GO:0004808">
    <property type="term" value="F:tRNA (5-methylaminomethyl-2-thiouridylate)(34)-methyltransferase activity"/>
    <property type="evidence" value="ECO:0007669"/>
    <property type="project" value="UniProtKB-EC"/>
</dbReference>
<name>A0A9P1PRN0_YEREN</name>
<evidence type="ECO:0000256" key="10">
    <source>
        <dbReference type="HAMAP-Rule" id="MF_01102"/>
    </source>
</evidence>
<evidence type="ECO:0000256" key="4">
    <source>
        <dbReference type="ARBA" id="ARBA00022679"/>
    </source>
</evidence>
<dbReference type="InterPro" id="IPR023032">
    <property type="entry name" value="tRNA_MAMT_biosynth_bifunc_MnmC"/>
</dbReference>
<keyword evidence="6 10" id="KW-0819">tRNA processing</keyword>
<dbReference type="GO" id="GO:0032259">
    <property type="term" value="P:methylation"/>
    <property type="evidence" value="ECO:0007669"/>
    <property type="project" value="UniProtKB-KW"/>
</dbReference>
<dbReference type="PANTHER" id="PTHR13847:SF283">
    <property type="entry name" value="TRNA 5-METHYLAMINOMETHYL-2-THIOURIDINE BIOSYNTHESIS BIFUNCTIONAL PROTEIN MNMC"/>
    <property type="match status" value="1"/>
</dbReference>
<dbReference type="NCBIfam" id="NF002482">
    <property type="entry name" value="PRK01747.1-3"/>
    <property type="match status" value="1"/>
</dbReference>
<proteinExistence type="inferred from homology"/>
<evidence type="ECO:0000313" key="13">
    <source>
        <dbReference type="EMBL" id="CNE98308.1"/>
    </source>
</evidence>
<evidence type="ECO:0000256" key="3">
    <source>
        <dbReference type="ARBA" id="ARBA00022630"/>
    </source>
</evidence>
<evidence type="ECO:0000256" key="1">
    <source>
        <dbReference type="ARBA" id="ARBA00022490"/>
    </source>
</evidence>
<evidence type="ECO:0000256" key="9">
    <source>
        <dbReference type="ARBA" id="ARBA00023268"/>
    </source>
</evidence>
<keyword evidence="8 10" id="KW-0560">Oxidoreductase</keyword>
<keyword evidence="9 10" id="KW-0511">Multifunctional enzyme</keyword>
<keyword evidence="1 10" id="KW-0963">Cytoplasm</keyword>
<comment type="catalytic activity">
    <reaction evidence="10">
        <text>5-aminomethyl-2-thiouridine(34) in tRNA + S-adenosyl-L-methionine = 5-methylaminomethyl-2-thiouridine(34) in tRNA + S-adenosyl-L-homocysteine + H(+)</text>
        <dbReference type="Rhea" id="RHEA:19569"/>
        <dbReference type="Rhea" id="RHEA-COMP:10195"/>
        <dbReference type="Rhea" id="RHEA-COMP:10197"/>
        <dbReference type="ChEBI" id="CHEBI:15378"/>
        <dbReference type="ChEBI" id="CHEBI:57856"/>
        <dbReference type="ChEBI" id="CHEBI:59789"/>
        <dbReference type="ChEBI" id="CHEBI:74454"/>
        <dbReference type="ChEBI" id="CHEBI:74455"/>
        <dbReference type="EC" id="2.1.1.61"/>
    </reaction>
</comment>
<dbReference type="Proteomes" id="UP000041356">
    <property type="component" value="Unassembled WGS sequence"/>
</dbReference>
<dbReference type="Gene3D" id="3.50.50.60">
    <property type="entry name" value="FAD/NAD(P)-binding domain"/>
    <property type="match status" value="1"/>
</dbReference>
<dbReference type="Pfam" id="PF05430">
    <property type="entry name" value="Methyltransf_30"/>
    <property type="match status" value="1"/>
</dbReference>
<keyword evidence="4 10" id="KW-0808">Transferase</keyword>